<dbReference type="InterPro" id="IPR036174">
    <property type="entry name" value="Znf_Sec23_Sec24_sf"/>
</dbReference>
<dbReference type="InterPro" id="IPR006896">
    <property type="entry name" value="Sec23/24_trunk_dom"/>
</dbReference>
<dbReference type="InterPro" id="IPR036465">
    <property type="entry name" value="vWFA_dom_sf"/>
</dbReference>
<dbReference type="Pfam" id="PF04810">
    <property type="entry name" value="zf-Sec23_Sec24"/>
    <property type="match status" value="1"/>
</dbReference>
<comment type="function">
    <text evidence="10">Component of the coat protein complex II (COPII) which promotes the formation of transport vesicles from the endoplasmic reticulum (ER). The coat has two main functions, the physical deformation of the endoplasmic reticulum membrane into vesicles and the selection of cargo molecules.</text>
</comment>
<dbReference type="Gene3D" id="3.40.20.10">
    <property type="entry name" value="Severin"/>
    <property type="match status" value="1"/>
</dbReference>
<dbReference type="InterPro" id="IPR036180">
    <property type="entry name" value="Gelsolin-like_dom_sf"/>
</dbReference>
<dbReference type="GO" id="GO:0005789">
    <property type="term" value="C:endoplasmic reticulum membrane"/>
    <property type="evidence" value="ECO:0007669"/>
    <property type="project" value="UniProtKB-SubCell"/>
</dbReference>
<dbReference type="CDD" id="cd11287">
    <property type="entry name" value="Sec23_C"/>
    <property type="match status" value="1"/>
</dbReference>
<protein>
    <recommendedName>
        <fullName evidence="10">Protein transport protein SEC23</fullName>
    </recommendedName>
</protein>
<keyword evidence="5 10" id="KW-0862">Zinc</keyword>
<comment type="caution">
    <text evidence="17">The sequence shown here is derived from an EMBL/GenBank/DDBJ whole genome shotgun (WGS) entry which is preliminary data.</text>
</comment>
<evidence type="ECO:0000256" key="3">
    <source>
        <dbReference type="ARBA" id="ARBA00022723"/>
    </source>
</evidence>
<dbReference type="Gene3D" id="2.30.30.380">
    <property type="entry name" value="Zn-finger domain of Sec23/24"/>
    <property type="match status" value="1"/>
</dbReference>
<gene>
    <name evidence="17" type="ORF">BV898_14599</name>
</gene>
<keyword evidence="6 10" id="KW-0931">ER-Golgi transport</keyword>
<evidence type="ECO:0000256" key="10">
    <source>
        <dbReference type="RuleBase" id="RU365030"/>
    </source>
</evidence>
<reference evidence="18" key="1">
    <citation type="submission" date="2017-01" db="EMBL/GenBank/DDBJ databases">
        <title>Comparative genomics of anhydrobiosis in the tardigrade Hypsibius dujardini.</title>
        <authorList>
            <person name="Yoshida Y."/>
            <person name="Koutsovoulos G."/>
            <person name="Laetsch D."/>
            <person name="Stevens L."/>
            <person name="Kumar S."/>
            <person name="Horikawa D."/>
            <person name="Ishino K."/>
            <person name="Komine S."/>
            <person name="Tomita M."/>
            <person name="Blaxter M."/>
            <person name="Arakawa K."/>
        </authorList>
    </citation>
    <scope>NUCLEOTIDE SEQUENCE [LARGE SCALE GENOMIC DNA]</scope>
    <source>
        <strain evidence="18">Z151</strain>
    </source>
</reference>
<dbReference type="SUPFAM" id="SSF53300">
    <property type="entry name" value="vWA-like"/>
    <property type="match status" value="1"/>
</dbReference>
<dbReference type="Pfam" id="PF04811">
    <property type="entry name" value="Sec23_trunk"/>
    <property type="match status" value="1"/>
</dbReference>
<dbReference type="GO" id="GO:0006886">
    <property type="term" value="P:intracellular protein transport"/>
    <property type="evidence" value="ECO:0007669"/>
    <property type="project" value="InterPro"/>
</dbReference>
<dbReference type="EMBL" id="MTYJ01000181">
    <property type="protein sequence ID" value="OWA50071.1"/>
    <property type="molecule type" value="Genomic_DNA"/>
</dbReference>
<dbReference type="SUPFAM" id="SSF81995">
    <property type="entry name" value="beta-sandwich domain of Sec23/24"/>
    <property type="match status" value="1"/>
</dbReference>
<dbReference type="SUPFAM" id="SSF82919">
    <property type="entry name" value="Zn-finger domain of Sec23/24"/>
    <property type="match status" value="1"/>
</dbReference>
<evidence type="ECO:0000313" key="17">
    <source>
        <dbReference type="EMBL" id="OWA50071.1"/>
    </source>
</evidence>
<dbReference type="GO" id="GO:0005096">
    <property type="term" value="F:GTPase activator activity"/>
    <property type="evidence" value="ECO:0007669"/>
    <property type="project" value="TreeGrafter"/>
</dbReference>
<organism evidence="17 18">
    <name type="scientific">Hypsibius exemplaris</name>
    <name type="common">Freshwater tardigrade</name>
    <dbReference type="NCBI Taxonomy" id="2072580"/>
    <lineage>
        <taxon>Eukaryota</taxon>
        <taxon>Metazoa</taxon>
        <taxon>Ecdysozoa</taxon>
        <taxon>Tardigrada</taxon>
        <taxon>Eutardigrada</taxon>
        <taxon>Parachela</taxon>
        <taxon>Hypsibioidea</taxon>
        <taxon>Hypsibiidae</taxon>
        <taxon>Hypsibius</taxon>
    </lineage>
</organism>
<dbReference type="FunFam" id="3.40.50.410:FF:000043">
    <property type="entry name" value="Protein transport protein SEC23"/>
    <property type="match status" value="1"/>
</dbReference>
<dbReference type="InterPro" id="IPR012990">
    <property type="entry name" value="Beta-sandwich_Sec23_24"/>
</dbReference>
<evidence type="ECO:0000256" key="9">
    <source>
        <dbReference type="ARBA" id="ARBA00023329"/>
    </source>
</evidence>
<dbReference type="GO" id="GO:0090110">
    <property type="term" value="P:COPII-coated vesicle cargo loading"/>
    <property type="evidence" value="ECO:0007669"/>
    <property type="project" value="TreeGrafter"/>
</dbReference>
<dbReference type="Gene3D" id="1.20.120.730">
    <property type="entry name" value="Sec23/Sec24 helical domain"/>
    <property type="match status" value="1"/>
</dbReference>
<dbReference type="GO" id="GO:0030127">
    <property type="term" value="C:COPII vesicle coat"/>
    <property type="evidence" value="ECO:0007669"/>
    <property type="project" value="InterPro"/>
</dbReference>
<dbReference type="InterPro" id="IPR029006">
    <property type="entry name" value="ADF-H/Gelsolin-like_dom_sf"/>
</dbReference>
<dbReference type="InterPro" id="IPR006900">
    <property type="entry name" value="Sec23/24_helical_dom"/>
</dbReference>
<evidence type="ECO:0000259" key="12">
    <source>
        <dbReference type="Pfam" id="PF00626"/>
    </source>
</evidence>
<evidence type="ECO:0000256" key="2">
    <source>
        <dbReference type="ARBA" id="ARBA00022448"/>
    </source>
</evidence>
<dbReference type="Pfam" id="PF00626">
    <property type="entry name" value="Gelsolin"/>
    <property type="match status" value="1"/>
</dbReference>
<dbReference type="InterPro" id="IPR006895">
    <property type="entry name" value="Znf_Sec23_Sec24"/>
</dbReference>
<dbReference type="FunFam" id="2.30.30.380:FF:000001">
    <property type="entry name" value="Protein transport protein SEC23"/>
    <property type="match status" value="1"/>
</dbReference>
<dbReference type="InterPro" id="IPR037550">
    <property type="entry name" value="Sec23_C"/>
</dbReference>
<dbReference type="PANTHER" id="PTHR11141:SF0">
    <property type="entry name" value="PROTEIN TRANSPORT PROTEIN SEC23"/>
    <property type="match status" value="1"/>
</dbReference>
<dbReference type="AlphaFoldDB" id="A0A9X6NC84"/>
<dbReference type="Pfam" id="PF04815">
    <property type="entry name" value="Sec23_helical"/>
    <property type="match status" value="1"/>
</dbReference>
<feature type="domain" description="Sec23/Sec24 trunk" evidence="14">
    <location>
        <begin position="145"/>
        <end position="420"/>
    </location>
</feature>
<dbReference type="Pfam" id="PF08033">
    <property type="entry name" value="Sec23_BS"/>
    <property type="match status" value="1"/>
</dbReference>
<proteinExistence type="inferred from homology"/>
<dbReference type="GO" id="GO:0070971">
    <property type="term" value="C:endoplasmic reticulum exit site"/>
    <property type="evidence" value="ECO:0007669"/>
    <property type="project" value="TreeGrafter"/>
</dbReference>
<keyword evidence="9 10" id="KW-0968">Cytoplasmic vesicle</keyword>
<dbReference type="InterPro" id="IPR037364">
    <property type="entry name" value="Sec23"/>
</dbReference>
<comment type="subcellular location">
    <subcellularLocation>
        <location evidence="10">Cytoplasmic vesicle</location>
        <location evidence="10">COPII-coated vesicle membrane</location>
        <topology evidence="10">Peripheral membrane protein</topology>
        <orientation evidence="10">Cytoplasmic side</orientation>
    </subcellularLocation>
    <subcellularLocation>
        <location evidence="10">Endoplasmic reticulum membrane</location>
        <topology evidence="10">Peripheral membrane protein</topology>
        <orientation evidence="10">Cytoplasmic side</orientation>
    </subcellularLocation>
</comment>
<accession>A0A9X6NC84</accession>
<feature type="domain" description="Zinc finger Sec23/Sec24-type" evidence="13">
    <location>
        <begin position="77"/>
        <end position="115"/>
    </location>
</feature>
<evidence type="ECO:0000256" key="8">
    <source>
        <dbReference type="ARBA" id="ARBA00023136"/>
    </source>
</evidence>
<evidence type="ECO:0000259" key="16">
    <source>
        <dbReference type="Pfam" id="PF08033"/>
    </source>
</evidence>
<dbReference type="SUPFAM" id="SSF81811">
    <property type="entry name" value="Helical domain of Sec23/24"/>
    <property type="match status" value="1"/>
</dbReference>
<dbReference type="OrthoDB" id="10256289at2759"/>
<feature type="region of interest" description="Disordered" evidence="11">
    <location>
        <begin position="236"/>
        <end position="257"/>
    </location>
</feature>
<evidence type="ECO:0000313" key="18">
    <source>
        <dbReference type="Proteomes" id="UP000192578"/>
    </source>
</evidence>
<keyword evidence="2 10" id="KW-0813">Transport</keyword>
<evidence type="ECO:0000259" key="13">
    <source>
        <dbReference type="Pfam" id="PF04810"/>
    </source>
</evidence>
<dbReference type="Gene3D" id="2.60.40.1670">
    <property type="entry name" value="beta-sandwich domain of Sec23/24"/>
    <property type="match status" value="1"/>
</dbReference>
<dbReference type="GO" id="GO:0008270">
    <property type="term" value="F:zinc ion binding"/>
    <property type="evidence" value="ECO:0007669"/>
    <property type="project" value="InterPro"/>
</dbReference>
<comment type="similarity">
    <text evidence="1 10">Belongs to the SEC23/SEC24 family. SEC23 subfamily.</text>
</comment>
<keyword evidence="10" id="KW-0963">Cytoplasm</keyword>
<dbReference type="FunFam" id="3.40.20.10:FF:000003">
    <property type="entry name" value="Protein transport protein SEC23"/>
    <property type="match status" value="1"/>
</dbReference>
<evidence type="ECO:0000256" key="6">
    <source>
        <dbReference type="ARBA" id="ARBA00022892"/>
    </source>
</evidence>
<feature type="domain" description="Gelsolin-like" evidence="12">
    <location>
        <begin position="665"/>
        <end position="751"/>
    </location>
</feature>
<evidence type="ECO:0000256" key="5">
    <source>
        <dbReference type="ARBA" id="ARBA00022833"/>
    </source>
</evidence>
<dbReference type="Proteomes" id="UP000192578">
    <property type="component" value="Unassembled WGS sequence"/>
</dbReference>
<sequence>MQNVFMQTNVYPTTQAAPAAVSLMESVREQERCDGVRFTWNYWPWTKSDTSRTIVPLGVFLTPFKLRANMPAFNYQPIYCHKCRAVLNPFCQCDLHNKTWICCFCSHRNPFPPHYAGVTENERPAEMLPQFSTMEYTIPQKTALMPPIFLFVMDTCVDGDDLQCLKDCLLATIADLPQEVLVGLMTFNRTVSVHDLSMNTIKHSFVFRGTKELSAKEVQDQLGMGSYPIEAYLQSPKTKTRAGNRRQPAPPAEPQESCQSRFFQPLSKCSKFLTDSINGISADPWVTANGKRNLRSTGAALNIATGLLENSYPGTGARIVLFAGGPCTHGPGMVVGEDLKTPIRSYLDIAKGNAPFLGQAMKFYANVAARAVKHSQTIDIFACALDQTGLHEMRTCCSSTGGQLLLGDSFNSSLFSQNLTMFLSRDSESDQLEMAFNAEIEVKASRNVQVSGCLGQCTSLEVKNEIVSDLDMLGTGGTAEWRCCSLSTGSTLCFIFETTVSQEVSMAPSEQLYLQFITSYQHANSQRRVRVTTVSRSWMNENNVSLSAGFDQEAAAALMARIAVTKADLSGGGDVQRWIDRTLIRLCNKFGSFSHDEPSSFSLPDNFAQLPSIVYHLRRSQLLQNSNTSPDESAFYRHCLMRQDVTTSLIMIQPVLYAYSLSGPPVPVSLDVSSLQPDRILLLDTFFHIVIYHGETIVQWISAGYDKMPEYGNLAHLLEAPIEDAQLIYSRRFPMPRYVVTEQGGSQARFLLSKVNPSKAQTGVIYGGYVGGGGPDLQAAAILTDDVSLQTFVDHLRRLVVSSALNS</sequence>
<keyword evidence="3 10" id="KW-0479">Metal-binding</keyword>
<evidence type="ECO:0000259" key="15">
    <source>
        <dbReference type="Pfam" id="PF04815"/>
    </source>
</evidence>
<keyword evidence="7 10" id="KW-0653">Protein transport</keyword>
<evidence type="ECO:0000256" key="1">
    <source>
        <dbReference type="ARBA" id="ARBA00009210"/>
    </source>
</evidence>
<dbReference type="InterPro" id="IPR036175">
    <property type="entry name" value="Sec23/24_helical_dom_sf"/>
</dbReference>
<dbReference type="Gene3D" id="3.40.50.410">
    <property type="entry name" value="von Willebrand factor, type A domain"/>
    <property type="match status" value="1"/>
</dbReference>
<keyword evidence="18" id="KW-1185">Reference proteome</keyword>
<feature type="domain" description="Sec23/Sec24 beta-sandwich" evidence="16">
    <location>
        <begin position="435"/>
        <end position="538"/>
    </location>
</feature>
<keyword evidence="8 10" id="KW-0472">Membrane</keyword>
<feature type="domain" description="Sec23/Sec24 helical" evidence="15">
    <location>
        <begin position="551"/>
        <end position="649"/>
    </location>
</feature>
<evidence type="ECO:0000256" key="7">
    <source>
        <dbReference type="ARBA" id="ARBA00022927"/>
    </source>
</evidence>
<name>A0A9X6NC84_HYPEX</name>
<keyword evidence="4 10" id="KW-0256">Endoplasmic reticulum</keyword>
<dbReference type="PANTHER" id="PTHR11141">
    <property type="entry name" value="PROTEIN TRANSPORT PROTEIN SEC23"/>
    <property type="match status" value="1"/>
</dbReference>
<evidence type="ECO:0000256" key="11">
    <source>
        <dbReference type="SAM" id="MobiDB-lite"/>
    </source>
</evidence>
<dbReference type="InterPro" id="IPR007123">
    <property type="entry name" value="Gelsolin-like_dom"/>
</dbReference>
<evidence type="ECO:0000259" key="14">
    <source>
        <dbReference type="Pfam" id="PF04811"/>
    </source>
</evidence>
<evidence type="ECO:0000256" key="4">
    <source>
        <dbReference type="ARBA" id="ARBA00022824"/>
    </source>
</evidence>
<dbReference type="SUPFAM" id="SSF82754">
    <property type="entry name" value="C-terminal, gelsolin-like domain of Sec23/24"/>
    <property type="match status" value="1"/>
</dbReference>